<feature type="compositionally biased region" description="Polar residues" evidence="1">
    <location>
        <begin position="67"/>
        <end position="82"/>
    </location>
</feature>
<proteinExistence type="predicted"/>
<sequence length="94" mass="10706">MKYILKIIGSDFKSFQIEILEEEVDKLITSMQENSVFFSADKSRGIYIPLKSIRYIYFAKKEEPCQKSPSSVAASDSNNSKENLPEKELAIPLP</sequence>
<feature type="compositionally biased region" description="Basic and acidic residues" evidence="1">
    <location>
        <begin position="83"/>
        <end position="94"/>
    </location>
</feature>
<organism evidence="2">
    <name type="scientific">uncultured Caudovirales phage</name>
    <dbReference type="NCBI Taxonomy" id="2100421"/>
    <lineage>
        <taxon>Viruses</taxon>
        <taxon>Duplodnaviria</taxon>
        <taxon>Heunggongvirae</taxon>
        <taxon>Uroviricota</taxon>
        <taxon>Caudoviricetes</taxon>
        <taxon>Peduoviridae</taxon>
        <taxon>Maltschvirus</taxon>
        <taxon>Maltschvirus maltsch</taxon>
    </lineage>
</organism>
<evidence type="ECO:0000256" key="1">
    <source>
        <dbReference type="SAM" id="MobiDB-lite"/>
    </source>
</evidence>
<gene>
    <name evidence="2" type="ORF">UFOVP844_18</name>
</gene>
<name>A0A6J5PAK7_9CAUD</name>
<protein>
    <submittedName>
        <fullName evidence="2">Uncharacterized protein</fullName>
    </submittedName>
</protein>
<evidence type="ECO:0000313" key="2">
    <source>
        <dbReference type="EMBL" id="CAB4166238.1"/>
    </source>
</evidence>
<feature type="region of interest" description="Disordered" evidence="1">
    <location>
        <begin position="64"/>
        <end position="94"/>
    </location>
</feature>
<dbReference type="EMBL" id="LR796795">
    <property type="protein sequence ID" value="CAB4166238.1"/>
    <property type="molecule type" value="Genomic_DNA"/>
</dbReference>
<accession>A0A6J5PAK7</accession>
<reference evidence="2" key="1">
    <citation type="submission" date="2020-04" db="EMBL/GenBank/DDBJ databases">
        <authorList>
            <person name="Chiriac C."/>
            <person name="Salcher M."/>
            <person name="Ghai R."/>
            <person name="Kavagutti S V."/>
        </authorList>
    </citation>
    <scope>NUCLEOTIDE SEQUENCE</scope>
</reference>